<organism evidence="1 2">
    <name type="scientific">Halalkaliarchaeum desulfuricum</name>
    <dbReference type="NCBI Taxonomy" id="2055893"/>
    <lineage>
        <taxon>Archaea</taxon>
        <taxon>Methanobacteriati</taxon>
        <taxon>Methanobacteriota</taxon>
        <taxon>Stenosarchaea group</taxon>
        <taxon>Halobacteria</taxon>
        <taxon>Halobacteriales</taxon>
        <taxon>Haloferacaceae</taxon>
        <taxon>Halalkaliarchaeum</taxon>
    </lineage>
</organism>
<evidence type="ECO:0000313" key="2">
    <source>
        <dbReference type="Proteomes" id="UP000263012"/>
    </source>
</evidence>
<keyword evidence="2" id="KW-1185">Reference proteome</keyword>
<dbReference type="Pfam" id="PF23959">
    <property type="entry name" value="DUF7288"/>
    <property type="match status" value="1"/>
</dbReference>
<dbReference type="InterPro" id="IPR055712">
    <property type="entry name" value="DUF7288"/>
</dbReference>
<sequence length="202" mass="21882">MTDWKRTLRGQAHTLEAVTAALLVLSAVVFALQVTAVTPLTGSTSSQHIENQQTEVAEGLLAAEDRQGTISETLRYWNESNERFHGAQSDGYTSGGPPTAFGEALNETFLDRGIAFNVHVRYVRDDGSRGSEQVVDLGEPSDHATTATRLVSLYNSDPLIDADATENGTATVGDGVLYVEHDVSPETDLFSVVEVEVVVWRM</sequence>
<accession>A0A343TFT4</accession>
<proteinExistence type="predicted"/>
<dbReference type="GeneID" id="37876636"/>
<gene>
    <name evidence="1" type="ORF">AArcSl_0301</name>
</gene>
<dbReference type="AlphaFoldDB" id="A0A343TFT4"/>
<dbReference type="EMBL" id="CP025066">
    <property type="protein sequence ID" value="AUX07956.1"/>
    <property type="molecule type" value="Genomic_DNA"/>
</dbReference>
<protein>
    <submittedName>
        <fullName evidence="1">Uncharacterized protein</fullName>
    </submittedName>
</protein>
<dbReference type="RefSeq" id="WP_119814037.1">
    <property type="nucleotide sequence ID" value="NZ_CP025066.1"/>
</dbReference>
<dbReference type="OrthoDB" id="324613at2157"/>
<name>A0A343TFT4_9EURY</name>
<dbReference type="KEGG" id="hdf:AArcSl_0301"/>
<evidence type="ECO:0000313" key="1">
    <source>
        <dbReference type="EMBL" id="AUX07956.1"/>
    </source>
</evidence>
<reference evidence="2" key="1">
    <citation type="submission" date="2017-11" db="EMBL/GenBank/DDBJ databases">
        <title>Phenotypic and genomic properties of facultatively anaerobic sulfur-reducing natronoarchaea from hypersaline soda lakes.</title>
        <authorList>
            <person name="Sorokin D.Y."/>
            <person name="Kublanov I.V."/>
            <person name="Roman P."/>
            <person name="Sinninghe Damste J.S."/>
            <person name="Golyshin P.N."/>
            <person name="Rojo D."/>
            <person name="Ciordia S."/>
            <person name="Mena M.D.C."/>
            <person name="Ferrer M."/>
            <person name="Messina E."/>
            <person name="Smedile F."/>
            <person name="La Spada G."/>
            <person name="La Cono V."/>
            <person name="Yakimov M.M."/>
        </authorList>
    </citation>
    <scope>NUCLEOTIDE SEQUENCE [LARGE SCALE GENOMIC DNA]</scope>
    <source>
        <strain evidence="2">AArc-Sl</strain>
    </source>
</reference>
<dbReference type="Proteomes" id="UP000263012">
    <property type="component" value="Chromosome"/>
</dbReference>